<keyword evidence="2" id="KW-1185">Reference proteome</keyword>
<reference evidence="1 2" key="1">
    <citation type="submission" date="2016-11" db="EMBL/GenBank/DDBJ databases">
        <title>Rahnella oryzae sp. nov., isolated from rice root.</title>
        <authorList>
            <person name="Zhang X.-X."/>
            <person name="Zhang J."/>
        </authorList>
    </citation>
    <scope>NUCLEOTIDE SEQUENCE [LARGE SCALE GENOMIC DNA]</scope>
    <source>
        <strain evidence="1 2">J11-6</strain>
    </source>
</reference>
<dbReference type="OrthoDB" id="7359171at2"/>
<name>A0A1S8CDQ7_9GAMM</name>
<gene>
    <name evidence="1" type="ORF">BMI79_21720</name>
</gene>
<proteinExistence type="predicted"/>
<evidence type="ECO:0000313" key="2">
    <source>
        <dbReference type="Proteomes" id="UP000216021"/>
    </source>
</evidence>
<comment type="caution">
    <text evidence="1">The sequence shown here is derived from an EMBL/GenBank/DDBJ whole genome shotgun (WGS) entry which is preliminary data.</text>
</comment>
<dbReference type="EMBL" id="MOXD01000023">
    <property type="protein sequence ID" value="OMQ18935.1"/>
    <property type="molecule type" value="Genomic_DNA"/>
</dbReference>
<organism evidence="1 2">
    <name type="scientific">Serratia oryzae</name>
    <dbReference type="NCBI Taxonomy" id="2034155"/>
    <lineage>
        <taxon>Bacteria</taxon>
        <taxon>Pseudomonadati</taxon>
        <taxon>Pseudomonadota</taxon>
        <taxon>Gammaproteobacteria</taxon>
        <taxon>Enterobacterales</taxon>
        <taxon>Yersiniaceae</taxon>
        <taxon>Serratia</taxon>
    </lineage>
</organism>
<protein>
    <submittedName>
        <fullName evidence="1">Uncharacterized protein</fullName>
    </submittedName>
</protein>
<accession>A0A1S8CDQ7</accession>
<sequence>MALSIALLARETGMTRSSYQFERWKPREQSTWVFRVFKKHNKELLRMYTAFETSRRLTYSNLGKTAKWDDLASKHFLFVRPLGFDQFDNMRDWSDAFNDLENWLNLNALVAISSNLETYMATVIPLALSSDVGTLYGTSRKIDGIQILKYGHAKAFDFDQLVISCTKGDWSSRLAAYERYFGRSPKYFSTNISALERIRNLRNNVAHSFGRDIEASRDQHQVKTLPIERLSRDGLLSLQKVTWQMAKAIDVHLHQFHIGEYQALAFYHRLYPSLRHDLHPAMRATELKKRIGDFGATAAGKEYCKGLVNYYESL</sequence>
<evidence type="ECO:0000313" key="1">
    <source>
        <dbReference type="EMBL" id="OMQ18935.1"/>
    </source>
</evidence>
<dbReference type="Proteomes" id="UP000216021">
    <property type="component" value="Unassembled WGS sequence"/>
</dbReference>
<dbReference type="AlphaFoldDB" id="A0A1S8CDQ7"/>